<proteinExistence type="inferred from homology"/>
<evidence type="ECO:0000256" key="11">
    <source>
        <dbReference type="RuleBase" id="RU361241"/>
    </source>
</evidence>
<accession>A0A7I7T4A1</accession>
<keyword evidence="5 11" id="KW-0444">Lipid biosynthesis</keyword>
<dbReference type="AlphaFoldDB" id="A0A7I7T4A1"/>
<comment type="pathway">
    <text evidence="1 11">Glycerolipid metabolism; triacylglycerol biosynthesis.</text>
</comment>
<dbReference type="GO" id="GO:0019432">
    <property type="term" value="P:triglyceride biosynthetic process"/>
    <property type="evidence" value="ECO:0007669"/>
    <property type="project" value="UniProtKB-UniPathway"/>
</dbReference>
<keyword evidence="8 11" id="KW-0443">Lipid metabolism</keyword>
<evidence type="ECO:0000259" key="13">
    <source>
        <dbReference type="Pfam" id="PF06974"/>
    </source>
</evidence>
<protein>
    <recommendedName>
        <fullName evidence="4 11">Diacylglycerol O-acyltransferase</fullName>
        <ecNumber evidence="4 11">2.3.1.20</ecNumber>
    </recommendedName>
</protein>
<dbReference type="GO" id="GO:0006071">
    <property type="term" value="P:glycerol metabolic process"/>
    <property type="evidence" value="ECO:0007669"/>
    <property type="project" value="UniProtKB-KW"/>
</dbReference>
<feature type="domain" description="O-acyltransferase WSD1-like N-terminal" evidence="12">
    <location>
        <begin position="9"/>
        <end position="268"/>
    </location>
</feature>
<dbReference type="GO" id="GO:0001666">
    <property type="term" value="P:response to hypoxia"/>
    <property type="evidence" value="ECO:0007669"/>
    <property type="project" value="TreeGrafter"/>
</dbReference>
<dbReference type="EMBL" id="AP022596">
    <property type="protein sequence ID" value="BBY64117.1"/>
    <property type="molecule type" value="Genomic_DNA"/>
</dbReference>
<dbReference type="SUPFAM" id="SSF52777">
    <property type="entry name" value="CoA-dependent acyltransferases"/>
    <property type="match status" value="1"/>
</dbReference>
<evidence type="ECO:0000256" key="8">
    <source>
        <dbReference type="ARBA" id="ARBA00023098"/>
    </source>
</evidence>
<dbReference type="KEGG" id="mhev:MHEL_23600"/>
<evidence type="ECO:0000256" key="5">
    <source>
        <dbReference type="ARBA" id="ARBA00022516"/>
    </source>
</evidence>
<dbReference type="Pfam" id="PF06974">
    <property type="entry name" value="WS_DGAT_C"/>
    <property type="match status" value="1"/>
</dbReference>
<dbReference type="InterPro" id="IPR009721">
    <property type="entry name" value="O-acyltransferase_WSD1_C"/>
</dbReference>
<keyword evidence="7 11" id="KW-0319">Glycerol metabolism</keyword>
<dbReference type="InterPro" id="IPR014292">
    <property type="entry name" value="Acyl_transf_WS/DGAT"/>
</dbReference>
<organism evidence="14 15">
    <name type="scientific">Mycolicibacterium helvum</name>
    <dbReference type="NCBI Taxonomy" id="1534349"/>
    <lineage>
        <taxon>Bacteria</taxon>
        <taxon>Bacillati</taxon>
        <taxon>Actinomycetota</taxon>
        <taxon>Actinomycetes</taxon>
        <taxon>Mycobacteriales</taxon>
        <taxon>Mycobacteriaceae</taxon>
        <taxon>Mycolicibacterium</taxon>
    </lineage>
</organism>
<dbReference type="Pfam" id="PF03007">
    <property type="entry name" value="WS_DGAT_cat"/>
    <property type="match status" value="1"/>
</dbReference>
<gene>
    <name evidence="14" type="ORF">MHEL_23600</name>
</gene>
<dbReference type="GO" id="GO:0051701">
    <property type="term" value="P:biological process involved in interaction with host"/>
    <property type="evidence" value="ECO:0007669"/>
    <property type="project" value="TreeGrafter"/>
</dbReference>
<feature type="domain" description="O-acyltransferase WSD1 C-terminal" evidence="13">
    <location>
        <begin position="307"/>
        <end position="456"/>
    </location>
</feature>
<dbReference type="RefSeq" id="WP_345229303.1">
    <property type="nucleotide sequence ID" value="NZ_BAABEL010000009.1"/>
</dbReference>
<evidence type="ECO:0000256" key="2">
    <source>
        <dbReference type="ARBA" id="ARBA00005189"/>
    </source>
</evidence>
<name>A0A7I7T4A1_9MYCO</name>
<sequence length="467" mass="50404">MSTDAVRRLSGLDAAFWWADTQSCPMHIGALGICDPAGVPGFSFDAVRQLMVSRLPELPILRHRIAGARHGLDRPWLVEDTELDIDYHLRHVALPGPGGRPELDALVSRLMSFQLARDRPLWEMWFIEGLAGGRIAYLTKIHHAVIDGVSGAGLSEILLDVTAEPRPPATAVPDANGHLPGIERRALGALVNIAVMTPYRVARVVQQTVTQQLAARKVANKPPNFFEAPTTRFNTQLSMQRRVTYASLSLDRVKAVKQAFDVKVNDVVLAIISGALRDYLQARGELPDRPLVAQVPVSTHTESSTAGNQMTSTTVRLATDIADPVERLTAIYESSCGAKEMAKTLSDHQLVGLTETTPPGLLGLAVRAYSAAHLGDHVVPINLVVSNVPGPDFPLYLAGARVETLVPIGPLMLDVGLNITCLSYCGSLDFGVSTTPEICRDIDEFTKALQPALEQLEDAAGGRIPPS</sequence>
<dbReference type="InterPro" id="IPR004255">
    <property type="entry name" value="O-acyltransferase_WSD1_N"/>
</dbReference>
<dbReference type="GO" id="GO:0005886">
    <property type="term" value="C:plasma membrane"/>
    <property type="evidence" value="ECO:0007669"/>
    <property type="project" value="TreeGrafter"/>
</dbReference>
<reference evidence="14 15" key="1">
    <citation type="journal article" date="2019" name="Emerg. Microbes Infect.">
        <title>Comprehensive subspecies identification of 175 nontuberculous mycobacteria species based on 7547 genomic profiles.</title>
        <authorList>
            <person name="Matsumoto Y."/>
            <person name="Kinjo T."/>
            <person name="Motooka D."/>
            <person name="Nabeya D."/>
            <person name="Jung N."/>
            <person name="Uechi K."/>
            <person name="Horii T."/>
            <person name="Iida T."/>
            <person name="Fujita J."/>
            <person name="Nakamura S."/>
        </authorList>
    </citation>
    <scope>NUCLEOTIDE SEQUENCE [LARGE SCALE GENOMIC DNA]</scope>
    <source>
        <strain evidence="14 15">JCM 30396</strain>
    </source>
</reference>
<dbReference type="EC" id="2.3.1.20" evidence="4 11"/>
<evidence type="ECO:0000256" key="4">
    <source>
        <dbReference type="ARBA" id="ARBA00013244"/>
    </source>
</evidence>
<dbReference type="InterPro" id="IPR045034">
    <property type="entry name" value="O-acyltransferase_WSD1-like"/>
</dbReference>
<dbReference type="Proteomes" id="UP000467148">
    <property type="component" value="Chromosome"/>
</dbReference>
<evidence type="ECO:0000256" key="1">
    <source>
        <dbReference type="ARBA" id="ARBA00004771"/>
    </source>
</evidence>
<dbReference type="NCBIfam" id="TIGR02946">
    <property type="entry name" value="acyl_WS_DGAT"/>
    <property type="match status" value="1"/>
</dbReference>
<evidence type="ECO:0000256" key="9">
    <source>
        <dbReference type="ARBA" id="ARBA00023315"/>
    </source>
</evidence>
<evidence type="ECO:0000256" key="6">
    <source>
        <dbReference type="ARBA" id="ARBA00022679"/>
    </source>
</evidence>
<evidence type="ECO:0000259" key="12">
    <source>
        <dbReference type="Pfam" id="PF03007"/>
    </source>
</evidence>
<keyword evidence="6 11" id="KW-0808">Transferase</keyword>
<evidence type="ECO:0000256" key="7">
    <source>
        <dbReference type="ARBA" id="ARBA00022798"/>
    </source>
</evidence>
<evidence type="ECO:0000313" key="15">
    <source>
        <dbReference type="Proteomes" id="UP000467148"/>
    </source>
</evidence>
<comment type="catalytic activity">
    <reaction evidence="10 11">
        <text>an acyl-CoA + a 1,2-diacyl-sn-glycerol = a triacyl-sn-glycerol + CoA</text>
        <dbReference type="Rhea" id="RHEA:10868"/>
        <dbReference type="ChEBI" id="CHEBI:17815"/>
        <dbReference type="ChEBI" id="CHEBI:57287"/>
        <dbReference type="ChEBI" id="CHEBI:58342"/>
        <dbReference type="ChEBI" id="CHEBI:64615"/>
        <dbReference type="EC" id="2.3.1.20"/>
    </reaction>
</comment>
<dbReference type="GO" id="GO:0071731">
    <property type="term" value="P:response to nitric oxide"/>
    <property type="evidence" value="ECO:0007669"/>
    <property type="project" value="TreeGrafter"/>
</dbReference>
<evidence type="ECO:0000313" key="14">
    <source>
        <dbReference type="EMBL" id="BBY64117.1"/>
    </source>
</evidence>
<keyword evidence="15" id="KW-1185">Reference proteome</keyword>
<evidence type="ECO:0000256" key="10">
    <source>
        <dbReference type="ARBA" id="ARBA00048109"/>
    </source>
</evidence>
<dbReference type="GO" id="GO:0004144">
    <property type="term" value="F:diacylglycerol O-acyltransferase activity"/>
    <property type="evidence" value="ECO:0007669"/>
    <property type="project" value="UniProtKB-EC"/>
</dbReference>
<comment type="pathway">
    <text evidence="2">Lipid metabolism.</text>
</comment>
<dbReference type="UniPathway" id="UPA00282"/>
<dbReference type="PANTHER" id="PTHR31650">
    <property type="entry name" value="O-ACYLTRANSFERASE (WSD1-LIKE) FAMILY PROTEIN"/>
    <property type="match status" value="1"/>
</dbReference>
<comment type="similarity">
    <text evidence="3 11">Belongs to the long-chain O-acyltransferase family.</text>
</comment>
<keyword evidence="9 11" id="KW-0012">Acyltransferase</keyword>
<dbReference type="PANTHER" id="PTHR31650:SF1">
    <property type="entry name" value="WAX ESTER SYNTHASE_DIACYLGLYCEROL ACYLTRANSFERASE 4-RELATED"/>
    <property type="match status" value="1"/>
</dbReference>
<evidence type="ECO:0000256" key="3">
    <source>
        <dbReference type="ARBA" id="ARBA00009587"/>
    </source>
</evidence>